<gene>
    <name evidence="2" type="ORF">PHMEG_0008585</name>
</gene>
<feature type="compositionally biased region" description="Polar residues" evidence="1">
    <location>
        <begin position="74"/>
        <end position="87"/>
    </location>
</feature>
<keyword evidence="3" id="KW-1185">Reference proteome</keyword>
<evidence type="ECO:0000256" key="1">
    <source>
        <dbReference type="SAM" id="MobiDB-lite"/>
    </source>
</evidence>
<dbReference type="Proteomes" id="UP000198211">
    <property type="component" value="Unassembled WGS sequence"/>
</dbReference>
<protein>
    <submittedName>
        <fullName evidence="2">Uncharacterized protein</fullName>
    </submittedName>
</protein>
<organism evidence="2 3">
    <name type="scientific">Phytophthora megakarya</name>
    <dbReference type="NCBI Taxonomy" id="4795"/>
    <lineage>
        <taxon>Eukaryota</taxon>
        <taxon>Sar</taxon>
        <taxon>Stramenopiles</taxon>
        <taxon>Oomycota</taxon>
        <taxon>Peronosporomycetes</taxon>
        <taxon>Peronosporales</taxon>
        <taxon>Peronosporaceae</taxon>
        <taxon>Phytophthora</taxon>
    </lineage>
</organism>
<proteinExistence type="predicted"/>
<evidence type="ECO:0000313" key="2">
    <source>
        <dbReference type="EMBL" id="OWZ17464.1"/>
    </source>
</evidence>
<dbReference type="EMBL" id="NBNE01000749">
    <property type="protein sequence ID" value="OWZ17464.1"/>
    <property type="molecule type" value="Genomic_DNA"/>
</dbReference>
<dbReference type="AlphaFoldDB" id="A0A225WJ53"/>
<sequence length="93" mass="10559">MDVAGEVVEAMISQGTRTFLQMAEALREFGESAPSIVQLPRKQNVHNKVTIVFPKNYVAKGIAEIKTYRKYMPTGQSRMSTTRSQLPSRRITW</sequence>
<name>A0A225WJ53_9STRA</name>
<accession>A0A225WJ53</accession>
<reference evidence="3" key="1">
    <citation type="submission" date="2017-03" db="EMBL/GenBank/DDBJ databases">
        <title>Phytopthora megakarya and P. palmivora, two closely related causual agents of cacao black pod achieved similar genome size and gene model numbers by different mechanisms.</title>
        <authorList>
            <person name="Ali S."/>
            <person name="Shao J."/>
            <person name="Larry D.J."/>
            <person name="Kronmiller B."/>
            <person name="Shen D."/>
            <person name="Strem M.D."/>
            <person name="Melnick R.L."/>
            <person name="Guiltinan M.J."/>
            <person name="Tyler B.M."/>
            <person name="Meinhardt L.W."/>
            <person name="Bailey B.A."/>
        </authorList>
    </citation>
    <scope>NUCLEOTIDE SEQUENCE [LARGE SCALE GENOMIC DNA]</scope>
    <source>
        <strain evidence="3">zdho120</strain>
    </source>
</reference>
<feature type="region of interest" description="Disordered" evidence="1">
    <location>
        <begin position="74"/>
        <end position="93"/>
    </location>
</feature>
<comment type="caution">
    <text evidence="2">The sequence shown here is derived from an EMBL/GenBank/DDBJ whole genome shotgun (WGS) entry which is preliminary data.</text>
</comment>
<dbReference type="OrthoDB" id="123872at2759"/>
<evidence type="ECO:0000313" key="3">
    <source>
        <dbReference type="Proteomes" id="UP000198211"/>
    </source>
</evidence>